<gene>
    <name evidence="3" type="ORF">M501DRAFT_990839</name>
</gene>
<feature type="region of interest" description="Disordered" evidence="2">
    <location>
        <begin position="182"/>
        <end position="218"/>
    </location>
</feature>
<feature type="region of interest" description="Disordered" evidence="2">
    <location>
        <begin position="1"/>
        <end position="24"/>
    </location>
</feature>
<evidence type="ECO:0000256" key="1">
    <source>
        <dbReference type="SAM" id="Coils"/>
    </source>
</evidence>
<evidence type="ECO:0000256" key="2">
    <source>
        <dbReference type="SAM" id="MobiDB-lite"/>
    </source>
</evidence>
<dbReference type="EMBL" id="MU006092">
    <property type="protein sequence ID" value="KAF2840898.1"/>
    <property type="molecule type" value="Genomic_DNA"/>
</dbReference>
<dbReference type="AlphaFoldDB" id="A0A9P4VRF4"/>
<evidence type="ECO:0000313" key="4">
    <source>
        <dbReference type="Proteomes" id="UP000799429"/>
    </source>
</evidence>
<name>A0A9P4VRF4_9PEZI</name>
<sequence>MSTRSIGNRIQTTRQANAAHKKCGPVLSEKERRKLDREIELHERAEQIKAREQRKKINAKRKIEREQKENNARQQLGIGVATQLAGFSHTQKKLKTGMEAFLRTGKLSARRYRFEVSKVPKETLKTLEDEPGDSHELDDELLRGLDEVVQISPKGKSKDPWDDNLLDDETLLQSLVESGSEINLNPQSRSDNHILAVGPKDDRSQHRDPDEDLGENKFSQTFSHSTSRVGKIHALCEANIPITREAHGGDESALKAKMLSPSIIETFVELWESDSEIERDLSQHQVGHRELSPKAPEVSIDAPVKILNATIPDPVFMAAGFCWDAFLESNTQISRDLNDNSPCSKSPKKQPKVPLFMEPTSNRPSKTEKAPRCDSRSRNSIPSKRLNTSRTDFVTASTMHMPPPRLLPKQTSLPGSEANKTFSLTNLGIFTQDLQDIVNEDFPFTQGNEANKIDNDFPSISTQDMEELANVNVSFSSENG</sequence>
<dbReference type="OrthoDB" id="3691720at2759"/>
<proteinExistence type="predicted"/>
<comment type="caution">
    <text evidence="3">The sequence shown here is derived from an EMBL/GenBank/DDBJ whole genome shotgun (WGS) entry which is preliminary data.</text>
</comment>
<feature type="compositionally biased region" description="Polar residues" evidence="2">
    <location>
        <begin position="1"/>
        <end position="16"/>
    </location>
</feature>
<dbReference type="Proteomes" id="UP000799429">
    <property type="component" value="Unassembled WGS sequence"/>
</dbReference>
<keyword evidence="1" id="KW-0175">Coiled coil</keyword>
<reference evidence="3" key="1">
    <citation type="journal article" date="2020" name="Stud. Mycol.">
        <title>101 Dothideomycetes genomes: a test case for predicting lifestyles and emergence of pathogens.</title>
        <authorList>
            <person name="Haridas S."/>
            <person name="Albert R."/>
            <person name="Binder M."/>
            <person name="Bloem J."/>
            <person name="Labutti K."/>
            <person name="Salamov A."/>
            <person name="Andreopoulos B."/>
            <person name="Baker S."/>
            <person name="Barry K."/>
            <person name="Bills G."/>
            <person name="Bluhm B."/>
            <person name="Cannon C."/>
            <person name="Castanera R."/>
            <person name="Culley D."/>
            <person name="Daum C."/>
            <person name="Ezra D."/>
            <person name="Gonzalez J."/>
            <person name="Henrissat B."/>
            <person name="Kuo A."/>
            <person name="Liang C."/>
            <person name="Lipzen A."/>
            <person name="Lutzoni F."/>
            <person name="Magnuson J."/>
            <person name="Mondo S."/>
            <person name="Nolan M."/>
            <person name="Ohm R."/>
            <person name="Pangilinan J."/>
            <person name="Park H.-J."/>
            <person name="Ramirez L."/>
            <person name="Alfaro M."/>
            <person name="Sun H."/>
            <person name="Tritt A."/>
            <person name="Yoshinaga Y."/>
            <person name="Zwiers L.-H."/>
            <person name="Turgeon B."/>
            <person name="Goodwin S."/>
            <person name="Spatafora J."/>
            <person name="Crous P."/>
            <person name="Grigoriev I."/>
        </authorList>
    </citation>
    <scope>NUCLEOTIDE SEQUENCE</scope>
    <source>
        <strain evidence="3">CBS 101060</strain>
    </source>
</reference>
<feature type="compositionally biased region" description="Basic and acidic residues" evidence="2">
    <location>
        <begin position="199"/>
        <end position="209"/>
    </location>
</feature>
<accession>A0A9P4VRF4</accession>
<feature type="region of interest" description="Disordered" evidence="2">
    <location>
        <begin position="336"/>
        <end position="390"/>
    </location>
</feature>
<feature type="coiled-coil region" evidence="1">
    <location>
        <begin position="35"/>
        <end position="69"/>
    </location>
</feature>
<protein>
    <submittedName>
        <fullName evidence="3">Uncharacterized protein</fullName>
    </submittedName>
</protein>
<organism evidence="3 4">
    <name type="scientific">Patellaria atrata CBS 101060</name>
    <dbReference type="NCBI Taxonomy" id="1346257"/>
    <lineage>
        <taxon>Eukaryota</taxon>
        <taxon>Fungi</taxon>
        <taxon>Dikarya</taxon>
        <taxon>Ascomycota</taxon>
        <taxon>Pezizomycotina</taxon>
        <taxon>Dothideomycetes</taxon>
        <taxon>Dothideomycetes incertae sedis</taxon>
        <taxon>Patellariales</taxon>
        <taxon>Patellariaceae</taxon>
        <taxon>Patellaria</taxon>
    </lineage>
</organism>
<feature type="compositionally biased region" description="Polar residues" evidence="2">
    <location>
        <begin position="378"/>
        <end position="390"/>
    </location>
</feature>
<feature type="compositionally biased region" description="Basic and acidic residues" evidence="2">
    <location>
        <begin position="365"/>
        <end position="377"/>
    </location>
</feature>
<evidence type="ECO:0000313" key="3">
    <source>
        <dbReference type="EMBL" id="KAF2840898.1"/>
    </source>
</evidence>
<keyword evidence="4" id="KW-1185">Reference proteome</keyword>